<organism evidence="2 3">
    <name type="scientific">Xenopus laevis</name>
    <name type="common">African clawed frog</name>
    <dbReference type="NCBI Taxonomy" id="8355"/>
    <lineage>
        <taxon>Eukaryota</taxon>
        <taxon>Metazoa</taxon>
        <taxon>Chordata</taxon>
        <taxon>Craniata</taxon>
        <taxon>Vertebrata</taxon>
        <taxon>Euteleostomi</taxon>
        <taxon>Amphibia</taxon>
        <taxon>Batrachia</taxon>
        <taxon>Anura</taxon>
        <taxon>Pipoidea</taxon>
        <taxon>Pipidae</taxon>
        <taxon>Xenopodinae</taxon>
        <taxon>Xenopus</taxon>
        <taxon>Xenopus</taxon>
    </lineage>
</organism>
<sequence>MKGLIPRGLRVQIFPNFEAPDTNFKDKWEAVFSECYFKLMDLLIGLEEKKLTLTDKQIEELHTKLYMVKNDRGLVSKYESIMKGMQKLETSLLESKKTKLAMDIKDYSTNMVYRWSHTKGNPNNKKATLGPVEGGRG</sequence>
<accession>A0A974CQF0</accession>
<dbReference type="Proteomes" id="UP000694892">
    <property type="component" value="Chromosome 5S"/>
</dbReference>
<name>A0A974CQF0_XENLA</name>
<evidence type="ECO:0000256" key="1">
    <source>
        <dbReference type="SAM" id="MobiDB-lite"/>
    </source>
</evidence>
<gene>
    <name evidence="2" type="ORF">XELAEV_18028787mg</name>
</gene>
<proteinExistence type="predicted"/>
<evidence type="ECO:0000313" key="2">
    <source>
        <dbReference type="EMBL" id="OCT77693.1"/>
    </source>
</evidence>
<reference evidence="3" key="1">
    <citation type="journal article" date="2016" name="Nature">
        <title>Genome evolution in the allotetraploid frog Xenopus laevis.</title>
        <authorList>
            <person name="Session A.M."/>
            <person name="Uno Y."/>
            <person name="Kwon T."/>
            <person name="Chapman J.A."/>
            <person name="Toyoda A."/>
            <person name="Takahashi S."/>
            <person name="Fukui A."/>
            <person name="Hikosaka A."/>
            <person name="Suzuki A."/>
            <person name="Kondo M."/>
            <person name="van Heeringen S.J."/>
            <person name="Quigley I."/>
            <person name="Heinz S."/>
            <person name="Ogino H."/>
            <person name="Ochi H."/>
            <person name="Hellsten U."/>
            <person name="Lyons J.B."/>
            <person name="Simakov O."/>
            <person name="Putnam N."/>
            <person name="Stites J."/>
            <person name="Kuroki Y."/>
            <person name="Tanaka T."/>
            <person name="Michiue T."/>
            <person name="Watanabe M."/>
            <person name="Bogdanovic O."/>
            <person name="Lister R."/>
            <person name="Georgiou G."/>
            <person name="Paranjpe S.S."/>
            <person name="van Kruijsbergen I."/>
            <person name="Shu S."/>
            <person name="Carlson J."/>
            <person name="Kinoshita T."/>
            <person name="Ohta Y."/>
            <person name="Mawaribuchi S."/>
            <person name="Jenkins J."/>
            <person name="Grimwood J."/>
            <person name="Schmutz J."/>
            <person name="Mitros T."/>
            <person name="Mozaffari S.V."/>
            <person name="Suzuki Y."/>
            <person name="Haramoto Y."/>
            <person name="Yamamoto T.S."/>
            <person name="Takagi C."/>
            <person name="Heald R."/>
            <person name="Miller K."/>
            <person name="Haudenschild C."/>
            <person name="Kitzman J."/>
            <person name="Nakayama T."/>
            <person name="Izutsu Y."/>
            <person name="Robert J."/>
            <person name="Fortriede J."/>
            <person name="Burns K."/>
            <person name="Lotay V."/>
            <person name="Karimi K."/>
            <person name="Yasuoka Y."/>
            <person name="Dichmann D.S."/>
            <person name="Flajnik M.F."/>
            <person name="Houston D.W."/>
            <person name="Shendure J."/>
            <person name="DuPasquier L."/>
            <person name="Vize P.D."/>
            <person name="Zorn A.M."/>
            <person name="Ito M."/>
            <person name="Marcotte E.M."/>
            <person name="Wallingford J.B."/>
            <person name="Ito Y."/>
            <person name="Asashima M."/>
            <person name="Ueno N."/>
            <person name="Matsuda Y."/>
            <person name="Veenstra G.J."/>
            <person name="Fujiyama A."/>
            <person name="Harland R.M."/>
            <person name="Taira M."/>
            <person name="Rokhsar D.S."/>
        </authorList>
    </citation>
    <scope>NUCLEOTIDE SEQUENCE [LARGE SCALE GENOMIC DNA]</scope>
    <source>
        <strain evidence="3">J</strain>
    </source>
</reference>
<dbReference type="EMBL" id="CM004475">
    <property type="protein sequence ID" value="OCT77693.1"/>
    <property type="molecule type" value="Genomic_DNA"/>
</dbReference>
<evidence type="ECO:0000313" key="3">
    <source>
        <dbReference type="Proteomes" id="UP000694892"/>
    </source>
</evidence>
<protein>
    <submittedName>
        <fullName evidence="2">Uncharacterized protein</fullName>
    </submittedName>
</protein>
<feature type="region of interest" description="Disordered" evidence="1">
    <location>
        <begin position="118"/>
        <end position="137"/>
    </location>
</feature>
<dbReference type="AlphaFoldDB" id="A0A974CQF0"/>